<proteinExistence type="predicted"/>
<comment type="caution">
    <text evidence="1">The sequence shown here is derived from an EMBL/GenBank/DDBJ whole genome shotgun (WGS) entry which is preliminary data.</text>
</comment>
<name>A0ACB8T036_9AGAM</name>
<evidence type="ECO:0000313" key="2">
    <source>
        <dbReference type="Proteomes" id="UP000814140"/>
    </source>
</evidence>
<reference evidence="1" key="1">
    <citation type="submission" date="2021-03" db="EMBL/GenBank/DDBJ databases">
        <authorList>
            <consortium name="DOE Joint Genome Institute"/>
            <person name="Ahrendt S."/>
            <person name="Looney B.P."/>
            <person name="Miyauchi S."/>
            <person name="Morin E."/>
            <person name="Drula E."/>
            <person name="Courty P.E."/>
            <person name="Chicoki N."/>
            <person name="Fauchery L."/>
            <person name="Kohler A."/>
            <person name="Kuo A."/>
            <person name="Labutti K."/>
            <person name="Pangilinan J."/>
            <person name="Lipzen A."/>
            <person name="Riley R."/>
            <person name="Andreopoulos W."/>
            <person name="He G."/>
            <person name="Johnson J."/>
            <person name="Barry K.W."/>
            <person name="Grigoriev I.V."/>
            <person name="Nagy L."/>
            <person name="Hibbett D."/>
            <person name="Henrissat B."/>
            <person name="Matheny P.B."/>
            <person name="Labbe J."/>
            <person name="Martin F."/>
        </authorList>
    </citation>
    <scope>NUCLEOTIDE SEQUENCE</scope>
    <source>
        <strain evidence="1">HHB10654</strain>
    </source>
</reference>
<protein>
    <submittedName>
        <fullName evidence="1">Uncharacterized protein</fullName>
    </submittedName>
</protein>
<gene>
    <name evidence="1" type="ORF">BV25DRAFT_1838606</name>
</gene>
<organism evidence="1 2">
    <name type="scientific">Artomyces pyxidatus</name>
    <dbReference type="NCBI Taxonomy" id="48021"/>
    <lineage>
        <taxon>Eukaryota</taxon>
        <taxon>Fungi</taxon>
        <taxon>Dikarya</taxon>
        <taxon>Basidiomycota</taxon>
        <taxon>Agaricomycotina</taxon>
        <taxon>Agaricomycetes</taxon>
        <taxon>Russulales</taxon>
        <taxon>Auriscalpiaceae</taxon>
        <taxon>Artomyces</taxon>
    </lineage>
</organism>
<evidence type="ECO:0000313" key="1">
    <source>
        <dbReference type="EMBL" id="KAI0062089.1"/>
    </source>
</evidence>
<dbReference type="EMBL" id="MU277209">
    <property type="protein sequence ID" value="KAI0062089.1"/>
    <property type="molecule type" value="Genomic_DNA"/>
</dbReference>
<keyword evidence="2" id="KW-1185">Reference proteome</keyword>
<accession>A0ACB8T036</accession>
<reference evidence="1" key="2">
    <citation type="journal article" date="2022" name="New Phytol.">
        <title>Evolutionary transition to the ectomycorrhizal habit in the genomes of a hyperdiverse lineage of mushroom-forming fungi.</title>
        <authorList>
            <person name="Looney B."/>
            <person name="Miyauchi S."/>
            <person name="Morin E."/>
            <person name="Drula E."/>
            <person name="Courty P.E."/>
            <person name="Kohler A."/>
            <person name="Kuo A."/>
            <person name="LaButti K."/>
            <person name="Pangilinan J."/>
            <person name="Lipzen A."/>
            <person name="Riley R."/>
            <person name="Andreopoulos W."/>
            <person name="He G."/>
            <person name="Johnson J."/>
            <person name="Nolan M."/>
            <person name="Tritt A."/>
            <person name="Barry K.W."/>
            <person name="Grigoriev I.V."/>
            <person name="Nagy L.G."/>
            <person name="Hibbett D."/>
            <person name="Henrissat B."/>
            <person name="Matheny P.B."/>
            <person name="Labbe J."/>
            <person name="Martin F.M."/>
        </authorList>
    </citation>
    <scope>NUCLEOTIDE SEQUENCE</scope>
    <source>
        <strain evidence="1">HHB10654</strain>
    </source>
</reference>
<sequence length="813" mass="90791">MALRPVALVVAFAPRWRGRVWWRTCRAMVVGNPRTAHFNPKFRSTSAIAGGRIARQRRPSGIEVMHVCISARAIGLLVVNGMPCTVDLSHTMVGRVALGGKPFREIQPARPSVSVVKPLANICHGYGQLPHNGAMCFTIAVILVTDGSSYRSYRIQLYVGDYSLDEINACARVHAPSGDVAKFARVEDMRCGAAERRLASVYRIRRSPITRDCTFGPRRNLGSREGDVATLPFFIRAIQERFLEERQTKSEDWSVVGARYRDRLEISGEPGIRRGLCRGPSAVSRWRVGAGNCRRSRHRLPRGRRYDHEATTRNRHAMRCGEGNTGCEARLKPGGPTPLFETDLSENIMRSATPRAVAAVTYHEDMFPNSLEQTSTPMCTQHASNKADGDTADRDGDEVGRILREMEGDDDCYKSANSLTLPDVSRIIMNTEQDIPYAIQPESPSSTAYVPRLPTIGTQSQDSICRYPSTDGIPLINYNPSFYRNSARCGYIGKYITNPYLEVNRKRKRSYPCYIDGRISCESYDSVYVAVLVSPPSRYNMPSYDSRSTITLFSNDETSHDIWGIGKRDSPYPDRNLLPTIYGPDSGYKVRWIETVIHGSEAWQYRFKLELHGGPGMQCSGVARNALVWGPARPFAYHMAAGDVWVCTGSPPSVSISLGEGIWVEWTGNDHANRISHPLLPERRLWFSFQYEFSWIKCTGLSSKRSMWRRNVHDSGEYMRRRGRVDRQGNPIQATVKDVVDIMALPAGERSPSKKTLTACNRCRHLKIKSKGLRDSDKTVLYGVAAVMAGVMIGTDEDEDACVEGLGACAAHL</sequence>
<dbReference type="Proteomes" id="UP000814140">
    <property type="component" value="Unassembled WGS sequence"/>
</dbReference>